<feature type="chain" id="PRO_5014322924" evidence="7">
    <location>
        <begin position="20"/>
        <end position="427"/>
    </location>
</feature>
<dbReference type="AlphaFoldDB" id="A0A2K3QLQ1"/>
<dbReference type="SUPFAM" id="SSF50630">
    <property type="entry name" value="Acid proteases"/>
    <property type="match status" value="1"/>
</dbReference>
<dbReference type="PROSITE" id="PS00141">
    <property type="entry name" value="ASP_PROTEASE"/>
    <property type="match status" value="1"/>
</dbReference>
<dbReference type="InterPro" id="IPR001461">
    <property type="entry name" value="Aspartic_peptidase_A1"/>
</dbReference>
<keyword evidence="4 6" id="KW-0378">Hydrolase</keyword>
<evidence type="ECO:0000256" key="2">
    <source>
        <dbReference type="ARBA" id="ARBA00022670"/>
    </source>
</evidence>
<dbReference type="InterPro" id="IPR021109">
    <property type="entry name" value="Peptidase_aspartic_dom_sf"/>
</dbReference>
<reference evidence="9 10" key="1">
    <citation type="submission" date="2017-08" db="EMBL/GenBank/DDBJ databases">
        <title>Harnessing the power of phylogenomics to disentangle the directionality and signatures of interkingdom host jumping in the parasitic fungal genus Tolypocladium.</title>
        <authorList>
            <person name="Quandt C.A."/>
            <person name="Patterson W."/>
            <person name="Spatafora J.W."/>
        </authorList>
    </citation>
    <scope>NUCLEOTIDE SEQUENCE [LARGE SCALE GENOMIC DNA]</scope>
    <source>
        <strain evidence="9 10">CBS 113982</strain>
    </source>
</reference>
<comment type="similarity">
    <text evidence="1 6">Belongs to the peptidase A1 family.</text>
</comment>
<evidence type="ECO:0000259" key="8">
    <source>
        <dbReference type="PROSITE" id="PS51767"/>
    </source>
</evidence>
<gene>
    <name evidence="9" type="ORF">TCAP_01608</name>
</gene>
<keyword evidence="2 6" id="KW-0645">Protease</keyword>
<evidence type="ECO:0000256" key="4">
    <source>
        <dbReference type="ARBA" id="ARBA00022801"/>
    </source>
</evidence>
<dbReference type="GO" id="GO:0004190">
    <property type="term" value="F:aspartic-type endopeptidase activity"/>
    <property type="evidence" value="ECO:0007669"/>
    <property type="project" value="UniProtKB-KW"/>
</dbReference>
<evidence type="ECO:0000256" key="5">
    <source>
        <dbReference type="PIRSR" id="PIRSR601461-1"/>
    </source>
</evidence>
<dbReference type="Proteomes" id="UP000236621">
    <property type="component" value="Unassembled WGS sequence"/>
</dbReference>
<dbReference type="Pfam" id="PF00026">
    <property type="entry name" value="Asp"/>
    <property type="match status" value="1"/>
</dbReference>
<dbReference type="PRINTS" id="PR00792">
    <property type="entry name" value="PEPSIN"/>
</dbReference>
<sequence length="427" mass="46020">MKATLAAFAFACLADGAVAAPVAEASGSPNGGKTFTLTQMQNARFQGHDVPMSVIKAHMKYAQALPPQLSRAIELNPDLKSKFLALTQQQASPSPGVDSEYVVPVQIGTPSQTIPLNVDTGSSDLWTFSTDTYAPLVNQQSLYSPGNSSTSELLKGQSWQIRYGDGTSASGIVYRDCVQIGATHVDRQAVQAAVQVSQDISSDSFASGILGLANSAGNTIRPTPQRTYMDNIQENLALPLFTANLRSQRPGNYNFGYIDKSEYTGRIQYAALDRFSSFWKVLVTGYQVGDQAYEQWPWSAIVDTGTSLLLAPGNIVKSYYDQVPGSGTDDMGMMVYPCSMRPPDFRFGIDSYRGVVPGEYINYGQVNETHCFGGIQTSQGIGFAVLGDVLLKAQFVVFDYGSAQVGFANKHVGLDSKQGHSKQGTKP</sequence>
<organism evidence="9 10">
    <name type="scientific">Tolypocladium capitatum</name>
    <dbReference type="NCBI Taxonomy" id="45235"/>
    <lineage>
        <taxon>Eukaryota</taxon>
        <taxon>Fungi</taxon>
        <taxon>Dikarya</taxon>
        <taxon>Ascomycota</taxon>
        <taxon>Pezizomycotina</taxon>
        <taxon>Sordariomycetes</taxon>
        <taxon>Hypocreomycetidae</taxon>
        <taxon>Hypocreales</taxon>
        <taxon>Ophiocordycipitaceae</taxon>
        <taxon>Tolypocladium</taxon>
    </lineage>
</organism>
<accession>A0A2K3QLQ1</accession>
<dbReference type="OrthoDB" id="2747330at2759"/>
<dbReference type="CDD" id="cd06097">
    <property type="entry name" value="Aspergillopepsin_like"/>
    <property type="match status" value="1"/>
</dbReference>
<dbReference type="InterPro" id="IPR001969">
    <property type="entry name" value="Aspartic_peptidase_AS"/>
</dbReference>
<dbReference type="GO" id="GO:0006508">
    <property type="term" value="P:proteolysis"/>
    <property type="evidence" value="ECO:0007669"/>
    <property type="project" value="UniProtKB-KW"/>
</dbReference>
<proteinExistence type="inferred from homology"/>
<dbReference type="InterPro" id="IPR033121">
    <property type="entry name" value="PEPTIDASE_A1"/>
</dbReference>
<feature type="active site" evidence="5">
    <location>
        <position position="303"/>
    </location>
</feature>
<evidence type="ECO:0000256" key="7">
    <source>
        <dbReference type="SAM" id="SignalP"/>
    </source>
</evidence>
<dbReference type="InterPro" id="IPR034163">
    <property type="entry name" value="Aspergillopepsin-like_cat_dom"/>
</dbReference>
<dbReference type="PANTHER" id="PTHR47966:SF2">
    <property type="entry name" value="ASPERGILLOPEPSIN-1-RELATED"/>
    <property type="match status" value="1"/>
</dbReference>
<dbReference type="PROSITE" id="PS51767">
    <property type="entry name" value="PEPTIDASE_A1"/>
    <property type="match status" value="1"/>
</dbReference>
<keyword evidence="3 6" id="KW-0064">Aspartyl protease</keyword>
<feature type="domain" description="Peptidase A1" evidence="8">
    <location>
        <begin position="101"/>
        <end position="408"/>
    </location>
</feature>
<evidence type="ECO:0000313" key="9">
    <source>
        <dbReference type="EMBL" id="PNY28463.1"/>
    </source>
</evidence>
<dbReference type="Gene3D" id="2.40.70.10">
    <property type="entry name" value="Acid Proteases"/>
    <property type="match status" value="2"/>
</dbReference>
<protein>
    <submittedName>
        <fullName evidence="9">Endothiapepsin</fullName>
    </submittedName>
</protein>
<evidence type="ECO:0000256" key="3">
    <source>
        <dbReference type="ARBA" id="ARBA00022750"/>
    </source>
</evidence>
<evidence type="ECO:0000256" key="6">
    <source>
        <dbReference type="RuleBase" id="RU000454"/>
    </source>
</evidence>
<dbReference type="EMBL" id="NRSZ01000254">
    <property type="protein sequence ID" value="PNY28463.1"/>
    <property type="molecule type" value="Genomic_DNA"/>
</dbReference>
<dbReference type="PANTHER" id="PTHR47966">
    <property type="entry name" value="BETA-SITE APP-CLEAVING ENZYME, ISOFORM A-RELATED"/>
    <property type="match status" value="1"/>
</dbReference>
<comment type="caution">
    <text evidence="9">The sequence shown here is derived from an EMBL/GenBank/DDBJ whole genome shotgun (WGS) entry which is preliminary data.</text>
</comment>
<dbReference type="FunFam" id="2.40.70.10:FF:000026">
    <property type="entry name" value="Endothiapepsin"/>
    <property type="match status" value="1"/>
</dbReference>
<keyword evidence="10" id="KW-1185">Reference proteome</keyword>
<evidence type="ECO:0000313" key="10">
    <source>
        <dbReference type="Proteomes" id="UP000236621"/>
    </source>
</evidence>
<feature type="signal peptide" evidence="7">
    <location>
        <begin position="1"/>
        <end position="19"/>
    </location>
</feature>
<keyword evidence="7" id="KW-0732">Signal</keyword>
<evidence type="ECO:0000256" key="1">
    <source>
        <dbReference type="ARBA" id="ARBA00007447"/>
    </source>
</evidence>
<dbReference type="STRING" id="45235.A0A2K3QLQ1"/>
<feature type="active site" evidence="5">
    <location>
        <position position="119"/>
    </location>
</feature>
<name>A0A2K3QLQ1_9HYPO</name>